<dbReference type="InterPro" id="IPR011631">
    <property type="entry name" value="DUF1600"/>
</dbReference>
<feature type="transmembrane region" description="Helical" evidence="1">
    <location>
        <begin position="104"/>
        <end position="123"/>
    </location>
</feature>
<evidence type="ECO:0000256" key="1">
    <source>
        <dbReference type="SAM" id="Phobius"/>
    </source>
</evidence>
<dbReference type="Proteomes" id="UP000824247">
    <property type="component" value="Unassembled WGS sequence"/>
</dbReference>
<gene>
    <name evidence="2" type="ORF">H9897_00415</name>
</gene>
<keyword evidence="1" id="KW-0812">Transmembrane</keyword>
<keyword evidence="1" id="KW-1133">Transmembrane helix</keyword>
<accession>A0A9E2NXK4</accession>
<protein>
    <submittedName>
        <fullName evidence="2">DUF1600 domain-containing protein</fullName>
    </submittedName>
</protein>
<feature type="transmembrane region" description="Helical" evidence="1">
    <location>
        <begin position="155"/>
        <end position="174"/>
    </location>
</feature>
<dbReference type="Pfam" id="PF07667">
    <property type="entry name" value="DUF1600"/>
    <property type="match status" value="1"/>
</dbReference>
<proteinExistence type="predicted"/>
<reference evidence="2" key="1">
    <citation type="journal article" date="2021" name="PeerJ">
        <title>Extensive microbial diversity within the chicken gut microbiome revealed by metagenomics and culture.</title>
        <authorList>
            <person name="Gilroy R."/>
            <person name="Ravi A."/>
            <person name="Getino M."/>
            <person name="Pursley I."/>
            <person name="Horton D.L."/>
            <person name="Alikhan N.F."/>
            <person name="Baker D."/>
            <person name="Gharbi K."/>
            <person name="Hall N."/>
            <person name="Watson M."/>
            <person name="Adriaenssens E.M."/>
            <person name="Foster-Nyarko E."/>
            <person name="Jarju S."/>
            <person name="Secka A."/>
            <person name="Antonio M."/>
            <person name="Oren A."/>
            <person name="Chaudhuri R.R."/>
            <person name="La Ragione R."/>
            <person name="Hildebrand F."/>
            <person name="Pallen M.J."/>
        </authorList>
    </citation>
    <scope>NUCLEOTIDE SEQUENCE</scope>
    <source>
        <strain evidence="2">A5-1222</strain>
    </source>
</reference>
<feature type="transmembrane region" description="Helical" evidence="1">
    <location>
        <begin position="30"/>
        <end position="50"/>
    </location>
</feature>
<evidence type="ECO:0000313" key="3">
    <source>
        <dbReference type="Proteomes" id="UP000824247"/>
    </source>
</evidence>
<dbReference type="AlphaFoldDB" id="A0A9E2NXK4"/>
<name>A0A9E2NXK4_9BACT</name>
<sequence>MINNNYLNNYFYKKNHYYLNNKNYSQINKLFLLFIFQILILAGMITLTLLGYNNEYNSVPVQNIPETIASYRTSSIFFMCWYVVIYIFITRTSLKILNPFLKNISIFSIIPVFSIISLIYIGFKNNWFLFKIWFKTLFEPDWELSKIYARNTWRYKMMCVLFVIMLPIVVIVFYQESDFVVTYPENGIGDQIIYNNLWFCSLQYFTIQTNLLCVLYVLLFIIKPDLKIFKYHTFLISCIVFIFIVGFTYDFALFPIKIANGEIKTWNWYKYFANVYEHLINPVAFTTCGLLLILKDNPNIKHLKYKTNLFYSLIIPTIYLVYATISPFVSNSSVYGFVTNCNPNVYNEIVSGQQNIMSHGQWYFIFIIIGYWFIFFGLLSGLYFLDIKFGQKKEKMNNEKRYH</sequence>
<feature type="transmembrane region" description="Helical" evidence="1">
    <location>
        <begin position="234"/>
        <end position="259"/>
    </location>
</feature>
<feature type="transmembrane region" description="Helical" evidence="1">
    <location>
        <begin position="202"/>
        <end position="222"/>
    </location>
</feature>
<reference evidence="2" key="2">
    <citation type="submission" date="2021-04" db="EMBL/GenBank/DDBJ databases">
        <authorList>
            <person name="Gilroy R."/>
        </authorList>
    </citation>
    <scope>NUCLEOTIDE SEQUENCE</scope>
    <source>
        <strain evidence="2">A5-1222</strain>
    </source>
</reference>
<dbReference type="EMBL" id="JAHLFM010000008">
    <property type="protein sequence ID" value="MBU3830614.1"/>
    <property type="molecule type" value="Genomic_DNA"/>
</dbReference>
<feature type="transmembrane region" description="Helical" evidence="1">
    <location>
        <begin position="71"/>
        <end position="89"/>
    </location>
</feature>
<evidence type="ECO:0000313" key="2">
    <source>
        <dbReference type="EMBL" id="MBU3830614.1"/>
    </source>
</evidence>
<feature type="transmembrane region" description="Helical" evidence="1">
    <location>
        <begin position="362"/>
        <end position="385"/>
    </location>
</feature>
<organism evidence="2 3">
    <name type="scientific">Candidatus Ureaplasma intestinipullorum</name>
    <dbReference type="NCBI Taxonomy" id="2838770"/>
    <lineage>
        <taxon>Bacteria</taxon>
        <taxon>Bacillati</taxon>
        <taxon>Mycoplasmatota</taxon>
        <taxon>Mycoplasmoidales</taxon>
        <taxon>Mycoplasmoidaceae</taxon>
        <taxon>Ureaplasma</taxon>
    </lineage>
</organism>
<feature type="transmembrane region" description="Helical" evidence="1">
    <location>
        <begin position="309"/>
        <end position="329"/>
    </location>
</feature>
<feature type="transmembrane region" description="Helical" evidence="1">
    <location>
        <begin position="279"/>
        <end position="297"/>
    </location>
</feature>
<keyword evidence="1" id="KW-0472">Membrane</keyword>
<comment type="caution">
    <text evidence="2">The sequence shown here is derived from an EMBL/GenBank/DDBJ whole genome shotgun (WGS) entry which is preliminary data.</text>
</comment>